<proteinExistence type="predicted"/>
<dbReference type="AlphaFoldDB" id="A0A8J5I9F0"/>
<gene>
    <name evidence="1" type="ORF">ZIOFF_001184</name>
</gene>
<comment type="caution">
    <text evidence="1">The sequence shown here is derived from an EMBL/GenBank/DDBJ whole genome shotgun (WGS) entry which is preliminary data.</text>
</comment>
<sequence length="116" mass="13046">MRDNCSSSFVFHAIENCIDWKLVTLAFWRIEDGGQPFSLKDINVAAVHCVILNPIHDVLDIDGGISSFKKLPKKGKKVIERTNGRVSFQRKTMKRREVRAGALSKYHSGANSLFIA</sequence>
<accession>A0A8J5I9F0</accession>
<reference evidence="1 2" key="1">
    <citation type="submission" date="2020-08" db="EMBL/GenBank/DDBJ databases">
        <title>Plant Genome Project.</title>
        <authorList>
            <person name="Zhang R.-G."/>
        </authorList>
    </citation>
    <scope>NUCLEOTIDE SEQUENCE [LARGE SCALE GENOMIC DNA]</scope>
    <source>
        <tissue evidence="1">Rhizome</tissue>
    </source>
</reference>
<keyword evidence="2" id="KW-1185">Reference proteome</keyword>
<name>A0A8J5I9F0_ZINOF</name>
<evidence type="ECO:0000313" key="2">
    <source>
        <dbReference type="Proteomes" id="UP000734854"/>
    </source>
</evidence>
<organism evidence="1 2">
    <name type="scientific">Zingiber officinale</name>
    <name type="common">Ginger</name>
    <name type="synonym">Amomum zingiber</name>
    <dbReference type="NCBI Taxonomy" id="94328"/>
    <lineage>
        <taxon>Eukaryota</taxon>
        <taxon>Viridiplantae</taxon>
        <taxon>Streptophyta</taxon>
        <taxon>Embryophyta</taxon>
        <taxon>Tracheophyta</taxon>
        <taxon>Spermatophyta</taxon>
        <taxon>Magnoliopsida</taxon>
        <taxon>Liliopsida</taxon>
        <taxon>Zingiberales</taxon>
        <taxon>Zingiberaceae</taxon>
        <taxon>Zingiber</taxon>
    </lineage>
</organism>
<protein>
    <submittedName>
        <fullName evidence="1">Uncharacterized protein</fullName>
    </submittedName>
</protein>
<dbReference type="Proteomes" id="UP000734854">
    <property type="component" value="Unassembled WGS sequence"/>
</dbReference>
<evidence type="ECO:0000313" key="1">
    <source>
        <dbReference type="EMBL" id="KAG6536140.1"/>
    </source>
</evidence>
<dbReference type="EMBL" id="JACMSC010000001">
    <property type="protein sequence ID" value="KAG6536140.1"/>
    <property type="molecule type" value="Genomic_DNA"/>
</dbReference>